<dbReference type="AlphaFoldDB" id="A0A8G1VPS2"/>
<sequence>MECVSSLQVEREYIPAPFSLPPAPPVPSAAQNPTVQVEVAVQFSVQFNSPDPLFLPPSLWLLPARRPILSSPLLPPPYYPPSLPLSLLLHSDSSSFLPLSFASYSLSLPSSLLFSSACSVLILLLLLLLHFFVITSSASTNIPPDRFNSTLQQIPLPLLFPHYLTPIFPGRWATATSYCLSAINYTVPSLPLRFRARPSCCCDRPNTLVYTPGSIGLSKR</sequence>
<evidence type="ECO:0000256" key="1">
    <source>
        <dbReference type="SAM" id="Phobius"/>
    </source>
</evidence>
<dbReference type="RefSeq" id="XP_025519023.1">
    <property type="nucleotide sequence ID" value="XM_025654400.1"/>
</dbReference>
<feature type="transmembrane region" description="Helical" evidence="1">
    <location>
        <begin position="112"/>
        <end position="133"/>
    </location>
</feature>
<keyword evidence="3" id="KW-1185">Reference proteome</keyword>
<keyword evidence="1" id="KW-0472">Membrane</keyword>
<name>A0A8G1VPS2_9EURO</name>
<keyword evidence="1" id="KW-1133">Transmembrane helix</keyword>
<dbReference type="EMBL" id="KZ825056">
    <property type="protein sequence ID" value="RAH61101.1"/>
    <property type="molecule type" value="Genomic_DNA"/>
</dbReference>
<dbReference type="GeneID" id="37157802"/>
<evidence type="ECO:0000313" key="2">
    <source>
        <dbReference type="EMBL" id="RAH61101.1"/>
    </source>
</evidence>
<protein>
    <submittedName>
        <fullName evidence="2">Uncharacterized protein</fullName>
    </submittedName>
</protein>
<proteinExistence type="predicted"/>
<keyword evidence="1" id="KW-0812">Transmembrane</keyword>
<gene>
    <name evidence="2" type="ORF">BO85DRAFT_187768</name>
</gene>
<reference evidence="2 3" key="1">
    <citation type="submission" date="2018-02" db="EMBL/GenBank/DDBJ databases">
        <title>The genomes of Aspergillus section Nigri reveals drivers in fungal speciation.</title>
        <authorList>
            <consortium name="DOE Joint Genome Institute"/>
            <person name="Vesth T.C."/>
            <person name="Nybo J."/>
            <person name="Theobald S."/>
            <person name="Brandl J."/>
            <person name="Frisvad J.C."/>
            <person name="Nielsen K.F."/>
            <person name="Lyhne E.K."/>
            <person name="Kogle M.E."/>
            <person name="Kuo A."/>
            <person name="Riley R."/>
            <person name="Clum A."/>
            <person name="Nolan M."/>
            <person name="Lipzen A."/>
            <person name="Salamov A."/>
            <person name="Henrissat B."/>
            <person name="Wiebenga A."/>
            <person name="De vries R.P."/>
            <person name="Grigoriev I.V."/>
            <person name="Mortensen U.H."/>
            <person name="Andersen M.R."/>
            <person name="Baker S.E."/>
        </authorList>
    </citation>
    <scope>NUCLEOTIDE SEQUENCE [LARGE SCALE GENOMIC DNA]</scope>
    <source>
        <strain evidence="2 3">CBS 112811</strain>
    </source>
</reference>
<accession>A0A8G1VPS2</accession>
<evidence type="ECO:0000313" key="3">
    <source>
        <dbReference type="Proteomes" id="UP000249526"/>
    </source>
</evidence>
<organism evidence="2 3">
    <name type="scientific">Aspergillus piperis CBS 112811</name>
    <dbReference type="NCBI Taxonomy" id="1448313"/>
    <lineage>
        <taxon>Eukaryota</taxon>
        <taxon>Fungi</taxon>
        <taxon>Dikarya</taxon>
        <taxon>Ascomycota</taxon>
        <taxon>Pezizomycotina</taxon>
        <taxon>Eurotiomycetes</taxon>
        <taxon>Eurotiomycetidae</taxon>
        <taxon>Eurotiales</taxon>
        <taxon>Aspergillaceae</taxon>
        <taxon>Aspergillus</taxon>
        <taxon>Aspergillus subgen. Circumdati</taxon>
    </lineage>
</organism>
<dbReference type="Proteomes" id="UP000249526">
    <property type="component" value="Unassembled WGS sequence"/>
</dbReference>